<accession>A0ACC2BLU6</accession>
<dbReference type="EMBL" id="CM055105">
    <property type="protein sequence ID" value="KAJ7530736.1"/>
    <property type="molecule type" value="Genomic_DNA"/>
</dbReference>
<comment type="caution">
    <text evidence="1">The sequence shown here is derived from an EMBL/GenBank/DDBJ whole genome shotgun (WGS) entry which is preliminary data.</text>
</comment>
<protein>
    <submittedName>
        <fullName evidence="1">Uncharacterized protein</fullName>
    </submittedName>
</protein>
<organism evidence="1 2">
    <name type="scientific">Diphasiastrum complanatum</name>
    <name type="common">Issler's clubmoss</name>
    <name type="synonym">Lycopodium complanatum</name>
    <dbReference type="NCBI Taxonomy" id="34168"/>
    <lineage>
        <taxon>Eukaryota</taxon>
        <taxon>Viridiplantae</taxon>
        <taxon>Streptophyta</taxon>
        <taxon>Embryophyta</taxon>
        <taxon>Tracheophyta</taxon>
        <taxon>Lycopodiopsida</taxon>
        <taxon>Lycopodiales</taxon>
        <taxon>Lycopodiaceae</taxon>
        <taxon>Lycopodioideae</taxon>
        <taxon>Diphasiastrum</taxon>
    </lineage>
</organism>
<evidence type="ECO:0000313" key="1">
    <source>
        <dbReference type="EMBL" id="KAJ7530736.1"/>
    </source>
</evidence>
<reference evidence="2" key="1">
    <citation type="journal article" date="2024" name="Proc. Natl. Acad. Sci. U.S.A.">
        <title>Extraordinary preservation of gene collinearity over three hundred million years revealed in homosporous lycophytes.</title>
        <authorList>
            <person name="Li C."/>
            <person name="Wickell D."/>
            <person name="Kuo L.Y."/>
            <person name="Chen X."/>
            <person name="Nie B."/>
            <person name="Liao X."/>
            <person name="Peng D."/>
            <person name="Ji J."/>
            <person name="Jenkins J."/>
            <person name="Williams M."/>
            <person name="Shu S."/>
            <person name="Plott C."/>
            <person name="Barry K."/>
            <person name="Rajasekar S."/>
            <person name="Grimwood J."/>
            <person name="Han X."/>
            <person name="Sun S."/>
            <person name="Hou Z."/>
            <person name="He W."/>
            <person name="Dai G."/>
            <person name="Sun C."/>
            <person name="Schmutz J."/>
            <person name="Leebens-Mack J.H."/>
            <person name="Li F.W."/>
            <person name="Wang L."/>
        </authorList>
    </citation>
    <scope>NUCLEOTIDE SEQUENCE [LARGE SCALE GENOMIC DNA]</scope>
    <source>
        <strain evidence="2">cv. PW_Plant_1</strain>
    </source>
</reference>
<keyword evidence="2" id="KW-1185">Reference proteome</keyword>
<dbReference type="Proteomes" id="UP001162992">
    <property type="component" value="Chromosome 14"/>
</dbReference>
<sequence>MRRLRQETLAEKIHRLRGIILVVSVPLVLIAIVLVLMPRTALDLNTDDADSLQHLSQHDSSSEAGSKRYSVIFDAGSSGTRVHVFCFNEKLDLVPIGDGIELFKQKKPGLSAYENPQEGAKSLNSLLDEALKVVPKNLQSVTPATAGLRALPGEKANELLQSVKDLLTQSSFKFSRSWVSILDGIQEGSFQWVTVNYLLGFLGNDYRNTVGVVDLGGGSVQMAYAISEEEANSAPHPPEGDAYIKTLKLLGKTYHLYVHSYLHYGLLAARAQVLELTRDSGCSCLSKGFKGNYKHGNDLLKAISTPEGSNFDDCHKIVVEVLQINQACDHMKCTFGGVWNGGGGDGQKKLLVASFFFDRAVEVGLIKDPDVLAAKVKASDFERLGKAVCETSLTDMSKKFPRVLEENRAYICLDIVYQYALLVSGLDINPTREITLVKRIKYKGFAVEAAWALGSAVESLS</sequence>
<proteinExistence type="predicted"/>
<gene>
    <name evidence="1" type="ORF">O6H91_14G016700</name>
</gene>
<name>A0ACC2BLU6_DIPCM</name>
<evidence type="ECO:0000313" key="2">
    <source>
        <dbReference type="Proteomes" id="UP001162992"/>
    </source>
</evidence>